<keyword evidence="4" id="KW-0812">Transmembrane</keyword>
<evidence type="ECO:0000313" key="6">
    <source>
        <dbReference type="Proteomes" id="UP000694395"/>
    </source>
</evidence>
<dbReference type="GO" id="GO:0000940">
    <property type="term" value="C:outer kinetochore"/>
    <property type="evidence" value="ECO:0007669"/>
    <property type="project" value="TreeGrafter"/>
</dbReference>
<reference evidence="5" key="3">
    <citation type="submission" date="2025-09" db="UniProtKB">
        <authorList>
            <consortium name="Ensembl"/>
        </authorList>
    </citation>
    <scope>IDENTIFICATION</scope>
</reference>
<keyword evidence="1 2" id="KW-0175">Coiled coil</keyword>
<dbReference type="GeneTree" id="ENSGT00510000047951"/>
<keyword evidence="6" id="KW-1185">Reference proteome</keyword>
<feature type="compositionally biased region" description="Pro residues" evidence="3">
    <location>
        <begin position="383"/>
        <end position="392"/>
    </location>
</feature>
<sequence>MILIQRLQHKLKEEECALQKAAQYGLQLLDGQLDLQNKLDEQRIEITNHVEVNIHTRNTLCRRGMKSRVLDSLRSDYDLVNSQQRLQWEKQESMLERNHAMELNECKNKVEKMKAELDEAQLIEKQLKHKLELQTETLRNKMEELRLVTERTHETMSLELMELQEERMELEDAKVNKIFNITLYLQIQLDQVLQQAQDPNSKGNSLFGEVEAACDLRTISSSYECTIQNTFPYVSTTMMQLQGSRAGPAHLERLQSMLSEKNSEIQALKIKLRRPEKVEVISSSPVEMDSGDGTYYTDLKIQLLNSVKDAERLGDELFMQRMKSLSESQRALELERKLFSVVRALKQSQSDNIKLQPNGEESEAHGPGDGAPQAHERPTVTPLYPPNIPKPNPALPGDSKCVRICEESPPPPPHVSVPMVLQTPVCPPLFNFGFLVFFLGFVRAITTRPPLPTLPLPFGRAVTGKSIHCFALICLQLPVGAIMLPPDLKIVGSFLYLFISIILFGTFFLQS</sequence>
<evidence type="ECO:0000256" key="3">
    <source>
        <dbReference type="SAM" id="MobiDB-lite"/>
    </source>
</evidence>
<dbReference type="PANTHER" id="PTHR32123">
    <property type="entry name" value="BICD FAMILY-LIKE CARGO ADAPTER"/>
    <property type="match status" value="1"/>
</dbReference>
<feature type="coiled-coil region" evidence="2">
    <location>
        <begin position="96"/>
        <end position="173"/>
    </location>
</feature>
<keyword evidence="4" id="KW-1133">Transmembrane helix</keyword>
<dbReference type="Ensembl" id="ENSOMYT00000039041.2">
    <property type="protein sequence ID" value="ENSOMYP00000035803.2"/>
    <property type="gene ID" value="ENSOMYG00000016627.2"/>
</dbReference>
<dbReference type="Proteomes" id="UP000694395">
    <property type="component" value="Chromosome 31"/>
</dbReference>
<feature type="transmembrane region" description="Helical" evidence="4">
    <location>
        <begin position="429"/>
        <end position="446"/>
    </location>
</feature>
<evidence type="ECO:0000256" key="4">
    <source>
        <dbReference type="SAM" id="Phobius"/>
    </source>
</evidence>
<dbReference type="GO" id="GO:0000922">
    <property type="term" value="C:spindle pole"/>
    <property type="evidence" value="ECO:0007669"/>
    <property type="project" value="TreeGrafter"/>
</dbReference>
<dbReference type="GO" id="GO:0007080">
    <property type="term" value="P:mitotic metaphase chromosome alignment"/>
    <property type="evidence" value="ECO:0007669"/>
    <property type="project" value="TreeGrafter"/>
</dbReference>
<name>A0A8C7QF43_ONCMY</name>
<dbReference type="PANTHER" id="PTHR32123:SF9">
    <property type="entry name" value="PROTEIN SPINDLY"/>
    <property type="match status" value="1"/>
</dbReference>
<feature type="transmembrane region" description="Helical" evidence="4">
    <location>
        <begin position="490"/>
        <end position="509"/>
    </location>
</feature>
<evidence type="ECO:0000256" key="2">
    <source>
        <dbReference type="SAM" id="Coils"/>
    </source>
</evidence>
<evidence type="ECO:0000313" key="5">
    <source>
        <dbReference type="Ensembl" id="ENSOMYP00000035803.2"/>
    </source>
</evidence>
<reference evidence="5" key="2">
    <citation type="submission" date="2025-08" db="UniProtKB">
        <authorList>
            <consortium name="Ensembl"/>
        </authorList>
    </citation>
    <scope>IDENTIFICATION</scope>
</reference>
<feature type="transmembrane region" description="Helical" evidence="4">
    <location>
        <begin position="467"/>
        <end position="484"/>
    </location>
</feature>
<feature type="region of interest" description="Disordered" evidence="3">
    <location>
        <begin position="350"/>
        <end position="392"/>
    </location>
</feature>
<protein>
    <submittedName>
        <fullName evidence="5">Spindle apparatus coiled-coil protein 1</fullName>
    </submittedName>
</protein>
<accession>A0A8C7QF43</accession>
<keyword evidence="4" id="KW-0472">Membrane</keyword>
<dbReference type="GO" id="GO:0000132">
    <property type="term" value="P:establishment of mitotic spindle orientation"/>
    <property type="evidence" value="ECO:0007669"/>
    <property type="project" value="TreeGrafter"/>
</dbReference>
<dbReference type="AlphaFoldDB" id="A0A8C7QF43"/>
<evidence type="ECO:0000256" key="1">
    <source>
        <dbReference type="ARBA" id="ARBA00023054"/>
    </source>
</evidence>
<reference evidence="5" key="1">
    <citation type="submission" date="2020-07" db="EMBL/GenBank/DDBJ databases">
        <title>A long reads based de novo assembly of the rainbow trout Arlee double haploid line genome.</title>
        <authorList>
            <person name="Gao G."/>
            <person name="Palti Y."/>
        </authorList>
    </citation>
    <scope>NUCLEOTIDE SEQUENCE [LARGE SCALE GENOMIC DNA]</scope>
</reference>
<proteinExistence type="predicted"/>
<dbReference type="GO" id="GO:0043515">
    <property type="term" value="F:kinetochore binding"/>
    <property type="evidence" value="ECO:0007669"/>
    <property type="project" value="TreeGrafter"/>
</dbReference>
<organism evidence="5 6">
    <name type="scientific">Oncorhynchus mykiss</name>
    <name type="common">Rainbow trout</name>
    <name type="synonym">Salmo gairdneri</name>
    <dbReference type="NCBI Taxonomy" id="8022"/>
    <lineage>
        <taxon>Eukaryota</taxon>
        <taxon>Metazoa</taxon>
        <taxon>Chordata</taxon>
        <taxon>Craniata</taxon>
        <taxon>Vertebrata</taxon>
        <taxon>Euteleostomi</taxon>
        <taxon>Actinopterygii</taxon>
        <taxon>Neopterygii</taxon>
        <taxon>Teleostei</taxon>
        <taxon>Protacanthopterygii</taxon>
        <taxon>Salmoniformes</taxon>
        <taxon>Salmonidae</taxon>
        <taxon>Salmoninae</taxon>
        <taxon>Oncorhynchus</taxon>
    </lineage>
</organism>
<dbReference type="GO" id="GO:0034501">
    <property type="term" value="P:protein localization to kinetochore"/>
    <property type="evidence" value="ECO:0007669"/>
    <property type="project" value="TreeGrafter"/>
</dbReference>
<dbReference type="InterPro" id="IPR051149">
    <property type="entry name" value="Spindly/BICDR_Dynein_Adapter"/>
</dbReference>